<comment type="caution">
    <text evidence="2">The sequence shown here is derived from an EMBL/GenBank/DDBJ whole genome shotgun (WGS) entry which is preliminary data.</text>
</comment>
<dbReference type="EMBL" id="MEYS01000001">
    <property type="protein sequence ID" value="OGD34808.1"/>
    <property type="molecule type" value="Genomic_DNA"/>
</dbReference>
<organism evidence="2 3">
    <name type="scientific">Candidatus Azambacteria bacterium RIFCSPLOWO2_01_FULL_46_25</name>
    <dbReference type="NCBI Taxonomy" id="1797298"/>
    <lineage>
        <taxon>Bacteria</taxon>
        <taxon>Candidatus Azamiibacteriota</taxon>
    </lineage>
</organism>
<keyword evidence="1" id="KW-0812">Transmembrane</keyword>
<dbReference type="AlphaFoldDB" id="A0A1F5BW65"/>
<evidence type="ECO:0000313" key="2">
    <source>
        <dbReference type="EMBL" id="OGD34808.1"/>
    </source>
</evidence>
<accession>A0A1F5BW65</accession>
<feature type="transmembrane region" description="Helical" evidence="1">
    <location>
        <begin position="6"/>
        <end position="26"/>
    </location>
</feature>
<keyword evidence="1" id="KW-0472">Membrane</keyword>
<reference evidence="2 3" key="1">
    <citation type="journal article" date="2016" name="Nat. Commun.">
        <title>Thousands of microbial genomes shed light on interconnected biogeochemical processes in an aquifer system.</title>
        <authorList>
            <person name="Anantharaman K."/>
            <person name="Brown C.T."/>
            <person name="Hug L.A."/>
            <person name="Sharon I."/>
            <person name="Castelle C.J."/>
            <person name="Probst A.J."/>
            <person name="Thomas B.C."/>
            <person name="Singh A."/>
            <person name="Wilkins M.J."/>
            <person name="Karaoz U."/>
            <person name="Brodie E.L."/>
            <person name="Williams K.H."/>
            <person name="Hubbard S.S."/>
            <person name="Banfield J.F."/>
        </authorList>
    </citation>
    <scope>NUCLEOTIDE SEQUENCE [LARGE SCALE GENOMIC DNA]</scope>
</reference>
<dbReference type="Proteomes" id="UP000176650">
    <property type="component" value="Unassembled WGS sequence"/>
</dbReference>
<evidence type="ECO:0000256" key="1">
    <source>
        <dbReference type="SAM" id="Phobius"/>
    </source>
</evidence>
<proteinExistence type="predicted"/>
<keyword evidence="1" id="KW-1133">Transmembrane helix</keyword>
<sequence length="281" mass="31160">MRQKNILFFILVAILCALAIAGWLIVFKQKSSAERLAQLPVTQELLERFIKVDPALDAHTQTPSSASVWWNDAGYNIIIPSIESILVAVTNERAPLDGNVPDAYFSEELKIVRDVFSRRGFVPNKKNSSASTKDTRFYDYVQAYEKDDELCTVTVNPDLSSYEGGGAKIGYTLIVSCGNTLTEAKARQRPLLDALGLRDKEAVVRIVKQHGAFFEVSMGYRRTGQAAVLKQEGDRYRVLLISQESPPCEIIDKEKIPSDVLSSIGQGGCYTDTGAYREPSL</sequence>
<gene>
    <name evidence="2" type="ORF">A2988_04945</name>
</gene>
<protein>
    <submittedName>
        <fullName evidence="2">Uncharacterized protein</fullName>
    </submittedName>
</protein>
<name>A0A1F5BW65_9BACT</name>
<evidence type="ECO:0000313" key="3">
    <source>
        <dbReference type="Proteomes" id="UP000176650"/>
    </source>
</evidence>